<keyword evidence="3" id="KW-0862">Zinc</keyword>
<dbReference type="PANTHER" id="PTHR28069:SF2">
    <property type="entry name" value="GH20023P"/>
    <property type="match status" value="1"/>
</dbReference>
<feature type="domain" description="MYND-type" evidence="6">
    <location>
        <begin position="204"/>
        <end position="241"/>
    </location>
</feature>
<accession>A0AA36N3F3</accession>
<gene>
    <name evidence="7" type="ORF">EVOR1521_LOCUS21243</name>
</gene>
<evidence type="ECO:0000256" key="4">
    <source>
        <dbReference type="PROSITE-ProRule" id="PRU00134"/>
    </source>
</evidence>
<evidence type="ECO:0000259" key="6">
    <source>
        <dbReference type="PROSITE" id="PS50865"/>
    </source>
</evidence>
<dbReference type="Gene3D" id="6.10.140.2220">
    <property type="match status" value="1"/>
</dbReference>
<evidence type="ECO:0000313" key="7">
    <source>
        <dbReference type="EMBL" id="CAJ1397175.1"/>
    </source>
</evidence>
<dbReference type="InterPro" id="IPR013320">
    <property type="entry name" value="ConA-like_dom_sf"/>
</dbReference>
<keyword evidence="2 4" id="KW-0863">Zinc-finger</keyword>
<dbReference type="SUPFAM" id="SSF101238">
    <property type="entry name" value="XPC-binding domain"/>
    <property type="match status" value="1"/>
</dbReference>
<feature type="compositionally biased region" description="Low complexity" evidence="5">
    <location>
        <begin position="59"/>
        <end position="68"/>
    </location>
</feature>
<dbReference type="PANTHER" id="PTHR28069">
    <property type="entry name" value="GH20023P"/>
    <property type="match status" value="1"/>
</dbReference>
<feature type="region of interest" description="Disordered" evidence="5">
    <location>
        <begin position="621"/>
        <end position="642"/>
    </location>
</feature>
<dbReference type="GO" id="GO:0043161">
    <property type="term" value="P:proteasome-mediated ubiquitin-dependent protein catabolic process"/>
    <property type="evidence" value="ECO:0007669"/>
    <property type="project" value="InterPro"/>
</dbReference>
<feature type="region of interest" description="Disordered" evidence="5">
    <location>
        <begin position="1"/>
        <end position="77"/>
    </location>
</feature>
<dbReference type="EMBL" id="CAUJNA010003257">
    <property type="protein sequence ID" value="CAJ1397175.1"/>
    <property type="molecule type" value="Genomic_DNA"/>
</dbReference>
<evidence type="ECO:0000256" key="1">
    <source>
        <dbReference type="ARBA" id="ARBA00022723"/>
    </source>
</evidence>
<evidence type="ECO:0000256" key="5">
    <source>
        <dbReference type="SAM" id="MobiDB-lite"/>
    </source>
</evidence>
<dbReference type="AlphaFoldDB" id="A0AA36N3F3"/>
<dbReference type="GO" id="GO:0006289">
    <property type="term" value="P:nucleotide-excision repair"/>
    <property type="evidence" value="ECO:0007669"/>
    <property type="project" value="InterPro"/>
</dbReference>
<sequence>MQGLAGFWQREQRALKSQRPVADSSVIQRYWPDAPVPQLKELRTPQPPPKREGLPPAPDGQGPEPQLPEGEEISDGEAKRMLEEFRQSETCQQIRDTIRSDPQELESFLEELTKSNPELIKAIAKHQTDFLRILTTGFTIKAKAEPDELVEEAEVLPPPPPPAVVASQRKARREAKAARQARNAMQPLSSTCHTLASAHSPYSCAVCKSLEDLSLCSACQCVRFCSKEHQRAFWPRHQSVCKFLASIKGGLLQQAAGRRWMQDFLPELMGVWTRTRGTAPQPWELEQLVHIPHCGNCGKAPATVVCKICHFYGYCSEACLEAQKSHRNSWQCFQVGATAVVMSFLQKAGSAYPFLTMQETGEVPESVYRSGWQEFVAYSKLVGRDGKEFQTMPPAAQQTVIDALSFPLSVLEACWVANHSFVRKHIKVHILNPFGSTLADLVKYEEWFHRCPDVITLELHFIGTEVIVPAAAVDSCLELALCESCSSKSRKMTCHFHTCPLLEFIEEEIAAGSPPPFLRVAYSTAFGRLPAEAAVPWTAALTRLAERPDAAPLVVTERVFCDAGQDEEMLRNCGWRTVVPPRCCRFPSPLVSRDDIRDCEDNPIGLSIWNMSWAVFKAGAVPTDEEEEPPKDVGSEQTKVKSASQSEVEVAAEIFIAHKALESPDACSIGERVLNERMQWGTVTGKRCCGFPDSVEVVLDSGVRKHFLPDELLPVPSDVVAKPAPLPQLPLLEDPSCYRLLVQHPGPWRYDGKTKEDVAFNPEANPDSFVVSVSACCEGGRGFRSPLTSRNDKPSSGYVFYVDGEDQWEFWVGDGDYWCGVQGPPVEQKWTELVGLYDAELRSVAFFVDGTCAGVRSGVDFRPNTLCPLRIGAGRSENEFARYYWTGSVRDIKIYQILPKSDS</sequence>
<dbReference type="GO" id="GO:0003684">
    <property type="term" value="F:damaged DNA binding"/>
    <property type="evidence" value="ECO:0007669"/>
    <property type="project" value="InterPro"/>
</dbReference>
<dbReference type="GO" id="GO:0008270">
    <property type="term" value="F:zinc ion binding"/>
    <property type="evidence" value="ECO:0007669"/>
    <property type="project" value="UniProtKB-KW"/>
</dbReference>
<dbReference type="InterPro" id="IPR015360">
    <property type="entry name" value="XPC-bd"/>
</dbReference>
<evidence type="ECO:0000256" key="3">
    <source>
        <dbReference type="ARBA" id="ARBA00022833"/>
    </source>
</evidence>
<reference evidence="7" key="1">
    <citation type="submission" date="2023-08" db="EMBL/GenBank/DDBJ databases">
        <authorList>
            <person name="Chen Y."/>
            <person name="Shah S."/>
            <person name="Dougan E. K."/>
            <person name="Thang M."/>
            <person name="Chan C."/>
        </authorList>
    </citation>
    <scope>NUCLEOTIDE SEQUENCE</scope>
</reference>
<protein>
    <recommendedName>
        <fullName evidence="6">MYND-type domain-containing protein</fullName>
    </recommendedName>
</protein>
<dbReference type="SUPFAM" id="SSF144232">
    <property type="entry name" value="HIT/MYND zinc finger-like"/>
    <property type="match status" value="1"/>
</dbReference>
<evidence type="ECO:0000256" key="2">
    <source>
        <dbReference type="ARBA" id="ARBA00022771"/>
    </source>
</evidence>
<evidence type="ECO:0000313" key="8">
    <source>
        <dbReference type="Proteomes" id="UP001178507"/>
    </source>
</evidence>
<keyword evidence="8" id="KW-1185">Reference proteome</keyword>
<name>A0AA36N3F3_9DINO</name>
<dbReference type="SUPFAM" id="SSF49899">
    <property type="entry name" value="Concanavalin A-like lectins/glucanases"/>
    <property type="match status" value="1"/>
</dbReference>
<dbReference type="InterPro" id="IPR036353">
    <property type="entry name" value="XPC-bd_sf"/>
</dbReference>
<organism evidence="7 8">
    <name type="scientific">Effrenium voratum</name>
    <dbReference type="NCBI Taxonomy" id="2562239"/>
    <lineage>
        <taxon>Eukaryota</taxon>
        <taxon>Sar</taxon>
        <taxon>Alveolata</taxon>
        <taxon>Dinophyceae</taxon>
        <taxon>Suessiales</taxon>
        <taxon>Symbiodiniaceae</taxon>
        <taxon>Effrenium</taxon>
    </lineage>
</organism>
<comment type="caution">
    <text evidence="7">The sequence shown here is derived from an EMBL/GenBank/DDBJ whole genome shotgun (WGS) entry which is preliminary data.</text>
</comment>
<dbReference type="Pfam" id="PF09280">
    <property type="entry name" value="XPC-binding"/>
    <property type="match status" value="1"/>
</dbReference>
<dbReference type="PROSITE" id="PS50865">
    <property type="entry name" value="ZF_MYND_2"/>
    <property type="match status" value="1"/>
</dbReference>
<proteinExistence type="predicted"/>
<keyword evidence="1" id="KW-0479">Metal-binding</keyword>
<dbReference type="Gene3D" id="2.60.120.200">
    <property type="match status" value="1"/>
</dbReference>
<dbReference type="Proteomes" id="UP001178507">
    <property type="component" value="Unassembled WGS sequence"/>
</dbReference>
<dbReference type="Gene3D" id="1.10.10.540">
    <property type="entry name" value="XPC-binding domain"/>
    <property type="match status" value="1"/>
</dbReference>
<dbReference type="Pfam" id="PF01753">
    <property type="entry name" value="zf-MYND"/>
    <property type="match status" value="1"/>
</dbReference>
<dbReference type="Pfam" id="PF13385">
    <property type="entry name" value="Laminin_G_3"/>
    <property type="match status" value="1"/>
</dbReference>
<dbReference type="InterPro" id="IPR002893">
    <property type="entry name" value="Znf_MYND"/>
</dbReference>